<protein>
    <submittedName>
        <fullName evidence="1">RusA family crossover junction endodeoxyribonuclease</fullName>
    </submittedName>
</protein>
<organism evidence="1 2">
    <name type="scientific">Corallococcus exercitus</name>
    <dbReference type="NCBI Taxonomy" id="2316736"/>
    <lineage>
        <taxon>Bacteria</taxon>
        <taxon>Pseudomonadati</taxon>
        <taxon>Myxococcota</taxon>
        <taxon>Myxococcia</taxon>
        <taxon>Myxococcales</taxon>
        <taxon>Cystobacterineae</taxon>
        <taxon>Myxococcaceae</taxon>
        <taxon>Corallococcus</taxon>
    </lineage>
</organism>
<reference evidence="1 2" key="1">
    <citation type="submission" date="2020-05" db="EMBL/GenBank/DDBJ databases">
        <authorList>
            <person name="Whitworth D."/>
        </authorList>
    </citation>
    <scope>NUCLEOTIDE SEQUENCE [LARGE SCALE GENOMIC DNA]</scope>
    <source>
        <strain evidence="1 2">AB043B</strain>
    </source>
</reference>
<dbReference type="Gene3D" id="3.30.1330.70">
    <property type="entry name" value="Holliday junction resolvase RusA"/>
    <property type="match status" value="1"/>
</dbReference>
<dbReference type="SUPFAM" id="SSF103084">
    <property type="entry name" value="Holliday junction resolvase RusA"/>
    <property type="match status" value="1"/>
</dbReference>
<dbReference type="GO" id="GO:0006281">
    <property type="term" value="P:DNA repair"/>
    <property type="evidence" value="ECO:0007669"/>
    <property type="project" value="InterPro"/>
</dbReference>
<evidence type="ECO:0000313" key="2">
    <source>
        <dbReference type="Proteomes" id="UP000563426"/>
    </source>
</evidence>
<name>A0A7Y4NQC6_9BACT</name>
<dbReference type="Pfam" id="PF05866">
    <property type="entry name" value="RusA"/>
    <property type="match status" value="1"/>
</dbReference>
<dbReference type="InterPro" id="IPR036614">
    <property type="entry name" value="RusA-like_sf"/>
</dbReference>
<proteinExistence type="predicted"/>
<dbReference type="GO" id="GO:0006310">
    <property type="term" value="P:DNA recombination"/>
    <property type="evidence" value="ECO:0007669"/>
    <property type="project" value="InterPro"/>
</dbReference>
<dbReference type="AlphaFoldDB" id="A0A7Y4NQC6"/>
<dbReference type="Proteomes" id="UP000563426">
    <property type="component" value="Unassembled WGS sequence"/>
</dbReference>
<keyword evidence="2" id="KW-1185">Reference proteome</keyword>
<gene>
    <name evidence="1" type="ORF">HMI49_00685</name>
</gene>
<sequence length="138" mass="15356">MRVVHRLFEMLIPRRPVSHQAKDRDNLQDWKNYVYGRARSAWARGLPLYGSSFRFTIVYLCGDSPADIDNIIKPIQDALVGVVFSDDSLVSDVDSHRRFISDGIDLTNLPALLIEGALSGEECVYVAVDSAGPLGSYL</sequence>
<dbReference type="GO" id="GO:0000287">
    <property type="term" value="F:magnesium ion binding"/>
    <property type="evidence" value="ECO:0007669"/>
    <property type="project" value="InterPro"/>
</dbReference>
<dbReference type="EMBL" id="JABFJV010000002">
    <property type="protein sequence ID" value="NOK31717.1"/>
    <property type="molecule type" value="Genomic_DNA"/>
</dbReference>
<comment type="caution">
    <text evidence="1">The sequence shown here is derived from an EMBL/GenBank/DDBJ whole genome shotgun (WGS) entry which is preliminary data.</text>
</comment>
<dbReference type="InterPro" id="IPR008822">
    <property type="entry name" value="Endonuclease_RusA-like"/>
</dbReference>
<evidence type="ECO:0000313" key="1">
    <source>
        <dbReference type="EMBL" id="NOK31717.1"/>
    </source>
</evidence>
<accession>A0A7Y4NQC6</accession>